<sequence>MEIPGMVTHWTEAISCAGINPCSPEGELECDRADYRLLPPQQTGPSNANSRGSHSAGYGGERYDGAPTSPPDL</sequence>
<evidence type="ECO:0000256" key="1">
    <source>
        <dbReference type="SAM" id="MobiDB-lite"/>
    </source>
</evidence>
<organism evidence="2 3">
    <name type="scientific">Dissostichus eleginoides</name>
    <name type="common">Patagonian toothfish</name>
    <name type="synonym">Dissostichus amissus</name>
    <dbReference type="NCBI Taxonomy" id="100907"/>
    <lineage>
        <taxon>Eukaryota</taxon>
        <taxon>Metazoa</taxon>
        <taxon>Chordata</taxon>
        <taxon>Craniata</taxon>
        <taxon>Vertebrata</taxon>
        <taxon>Euteleostomi</taxon>
        <taxon>Actinopterygii</taxon>
        <taxon>Neopterygii</taxon>
        <taxon>Teleostei</taxon>
        <taxon>Neoteleostei</taxon>
        <taxon>Acanthomorphata</taxon>
        <taxon>Eupercaria</taxon>
        <taxon>Perciformes</taxon>
        <taxon>Notothenioidei</taxon>
        <taxon>Nototheniidae</taxon>
        <taxon>Dissostichus</taxon>
    </lineage>
</organism>
<protein>
    <submittedName>
        <fullName evidence="2">Cation channel sperm-associated protein subunit epsilon</fullName>
    </submittedName>
</protein>
<feature type="region of interest" description="Disordered" evidence="1">
    <location>
        <begin position="37"/>
        <end position="73"/>
    </location>
</feature>
<keyword evidence="3" id="KW-1185">Reference proteome</keyword>
<comment type="caution">
    <text evidence="2">The sequence shown here is derived from an EMBL/GenBank/DDBJ whole genome shotgun (WGS) entry which is preliminary data.</text>
</comment>
<evidence type="ECO:0000313" key="2">
    <source>
        <dbReference type="EMBL" id="KAK1893813.1"/>
    </source>
</evidence>
<reference evidence="2" key="1">
    <citation type="submission" date="2023-04" db="EMBL/GenBank/DDBJ databases">
        <title>Chromosome-level genome of Chaenocephalus aceratus.</title>
        <authorList>
            <person name="Park H."/>
        </authorList>
    </citation>
    <scope>NUCLEOTIDE SEQUENCE</scope>
    <source>
        <strain evidence="2">DE</strain>
        <tissue evidence="2">Muscle</tissue>
    </source>
</reference>
<proteinExistence type="predicted"/>
<dbReference type="EMBL" id="JASDAP010000011">
    <property type="protein sequence ID" value="KAK1893813.1"/>
    <property type="molecule type" value="Genomic_DNA"/>
</dbReference>
<accession>A0AAD9C3P1</accession>
<dbReference type="AlphaFoldDB" id="A0AAD9C3P1"/>
<gene>
    <name evidence="2" type="ORF">KUDE01_019275</name>
</gene>
<evidence type="ECO:0000313" key="3">
    <source>
        <dbReference type="Proteomes" id="UP001228049"/>
    </source>
</evidence>
<feature type="compositionally biased region" description="Polar residues" evidence="1">
    <location>
        <begin position="40"/>
        <end position="53"/>
    </location>
</feature>
<name>A0AAD9C3P1_DISEL</name>
<dbReference type="Proteomes" id="UP001228049">
    <property type="component" value="Unassembled WGS sequence"/>
</dbReference>